<dbReference type="InterPro" id="IPR021109">
    <property type="entry name" value="Peptidase_aspartic_dom_sf"/>
</dbReference>
<accession>A0A8S3I8K0</accession>
<sequence>MSAIDKTIKLVGGLREELKGKLLPLNVQTPEQFMAQVKNYESSEKVMTHHRKQNGFMQLPEPTYKFESNDYSMVAASQPREQLNPSYYQQPYRTHSEKFNYPFNRPVENHQQQTRNVTFSYEQKCVWTNRTYTKILSTTFKLITETANDGTVSDANKIPSTPLIVRLEINNKFIDSMIDTGSAKSIIHINTLYKLIHRPYINYQNRLHSTANNGELRTIGSVNLRIRLKNILTFILAEVAIDLCTGLVLGNDWISKNEIDIITTQKCIRKRRGSYVATIPFSNYYQEAYPVYPIYS</sequence>
<proteinExistence type="predicted"/>
<gene>
    <name evidence="1" type="ORF">GIL414_LOCUS74290</name>
</gene>
<reference evidence="1" key="1">
    <citation type="submission" date="2021-02" db="EMBL/GenBank/DDBJ databases">
        <authorList>
            <person name="Nowell W R."/>
        </authorList>
    </citation>
    <scope>NUCLEOTIDE SEQUENCE</scope>
</reference>
<evidence type="ECO:0000313" key="2">
    <source>
        <dbReference type="Proteomes" id="UP000681720"/>
    </source>
</evidence>
<dbReference type="Proteomes" id="UP000681720">
    <property type="component" value="Unassembled WGS sequence"/>
</dbReference>
<dbReference type="Gene3D" id="2.40.70.10">
    <property type="entry name" value="Acid Proteases"/>
    <property type="match status" value="1"/>
</dbReference>
<protein>
    <recommendedName>
        <fullName evidence="3">Peptidase A2 domain-containing protein</fullName>
    </recommendedName>
</protein>
<dbReference type="AlphaFoldDB" id="A0A8S3I8K0"/>
<dbReference type="EMBL" id="CAJOBJ010340500">
    <property type="protein sequence ID" value="CAF5194486.1"/>
    <property type="molecule type" value="Genomic_DNA"/>
</dbReference>
<evidence type="ECO:0000313" key="1">
    <source>
        <dbReference type="EMBL" id="CAF5194486.1"/>
    </source>
</evidence>
<name>A0A8S3I8K0_9BILA</name>
<organism evidence="1 2">
    <name type="scientific">Rotaria magnacalcarata</name>
    <dbReference type="NCBI Taxonomy" id="392030"/>
    <lineage>
        <taxon>Eukaryota</taxon>
        <taxon>Metazoa</taxon>
        <taxon>Spiralia</taxon>
        <taxon>Gnathifera</taxon>
        <taxon>Rotifera</taxon>
        <taxon>Eurotatoria</taxon>
        <taxon>Bdelloidea</taxon>
        <taxon>Philodinida</taxon>
        <taxon>Philodinidae</taxon>
        <taxon>Rotaria</taxon>
    </lineage>
</organism>
<evidence type="ECO:0008006" key="3">
    <source>
        <dbReference type="Google" id="ProtNLM"/>
    </source>
</evidence>
<comment type="caution">
    <text evidence="1">The sequence shown here is derived from an EMBL/GenBank/DDBJ whole genome shotgun (WGS) entry which is preliminary data.</text>
</comment>
<dbReference type="CDD" id="cd00303">
    <property type="entry name" value="retropepsin_like"/>
    <property type="match status" value="1"/>
</dbReference>
<dbReference type="SUPFAM" id="SSF50630">
    <property type="entry name" value="Acid proteases"/>
    <property type="match status" value="1"/>
</dbReference>
<feature type="non-terminal residue" evidence="1">
    <location>
        <position position="296"/>
    </location>
</feature>